<keyword evidence="3" id="KW-0325">Glycoprotein</keyword>
<organism evidence="4 5">
    <name type="scientific">Pinctada imbricata</name>
    <name type="common">Atlantic pearl-oyster</name>
    <name type="synonym">Pinctada martensii</name>
    <dbReference type="NCBI Taxonomy" id="66713"/>
    <lineage>
        <taxon>Eukaryota</taxon>
        <taxon>Metazoa</taxon>
        <taxon>Spiralia</taxon>
        <taxon>Lophotrochozoa</taxon>
        <taxon>Mollusca</taxon>
        <taxon>Bivalvia</taxon>
        <taxon>Autobranchia</taxon>
        <taxon>Pteriomorphia</taxon>
        <taxon>Pterioida</taxon>
        <taxon>Pterioidea</taxon>
        <taxon>Pteriidae</taxon>
        <taxon>Pinctada</taxon>
    </lineage>
</organism>
<keyword evidence="5" id="KW-1185">Reference proteome</keyword>
<dbReference type="Gene3D" id="3.40.720.10">
    <property type="entry name" value="Alkaline Phosphatase, subunit A"/>
    <property type="match status" value="1"/>
</dbReference>
<evidence type="ECO:0000256" key="3">
    <source>
        <dbReference type="ARBA" id="ARBA00023180"/>
    </source>
</evidence>
<evidence type="ECO:0008006" key="6">
    <source>
        <dbReference type="Google" id="ProtNLM"/>
    </source>
</evidence>
<dbReference type="GO" id="GO:0008484">
    <property type="term" value="F:sulfuric ester hydrolase activity"/>
    <property type="evidence" value="ECO:0007669"/>
    <property type="project" value="InterPro"/>
</dbReference>
<comment type="caution">
    <text evidence="4">The sequence shown here is derived from an EMBL/GenBank/DDBJ whole genome shotgun (WGS) entry which is preliminary data.</text>
</comment>
<reference evidence="4" key="1">
    <citation type="submission" date="2019-08" db="EMBL/GenBank/DDBJ databases">
        <title>The improved chromosome-level genome for the pearl oyster Pinctada fucata martensii using PacBio sequencing and Hi-C.</title>
        <authorList>
            <person name="Zheng Z."/>
        </authorList>
    </citation>
    <scope>NUCLEOTIDE SEQUENCE</scope>
    <source>
        <strain evidence="4">ZZ-2019</strain>
        <tissue evidence="4">Adductor muscle</tissue>
    </source>
</reference>
<dbReference type="PANTHER" id="PTHR10342:SF273">
    <property type="entry name" value="RE14504P"/>
    <property type="match status" value="1"/>
</dbReference>
<sequence>MIGKWHLGFCSWDCTPTYRGFDSFFGYYNGAEDYYSHVIQKGKDFRADKIPVEADGEYSAVSILDRYQFKISALQRGSHVR</sequence>
<keyword evidence="1" id="KW-0479">Metal-binding</keyword>
<evidence type="ECO:0000256" key="2">
    <source>
        <dbReference type="ARBA" id="ARBA00022837"/>
    </source>
</evidence>
<dbReference type="InterPro" id="IPR017850">
    <property type="entry name" value="Alkaline_phosphatase_core_sf"/>
</dbReference>
<dbReference type="Proteomes" id="UP001186944">
    <property type="component" value="Unassembled WGS sequence"/>
</dbReference>
<dbReference type="InterPro" id="IPR047115">
    <property type="entry name" value="ARSB"/>
</dbReference>
<proteinExistence type="predicted"/>
<dbReference type="SUPFAM" id="SSF53649">
    <property type="entry name" value="Alkaline phosphatase-like"/>
    <property type="match status" value="1"/>
</dbReference>
<gene>
    <name evidence="4" type="ORF">FSP39_014020</name>
</gene>
<dbReference type="AlphaFoldDB" id="A0AA89CAV1"/>
<evidence type="ECO:0000313" key="5">
    <source>
        <dbReference type="Proteomes" id="UP001186944"/>
    </source>
</evidence>
<evidence type="ECO:0000256" key="1">
    <source>
        <dbReference type="ARBA" id="ARBA00022723"/>
    </source>
</evidence>
<evidence type="ECO:0000313" key="4">
    <source>
        <dbReference type="EMBL" id="KAK3108713.1"/>
    </source>
</evidence>
<name>A0AA89CAV1_PINIB</name>
<keyword evidence="2" id="KW-0106">Calcium</keyword>
<dbReference type="EMBL" id="VSWD01000001">
    <property type="protein sequence ID" value="KAK3108713.1"/>
    <property type="molecule type" value="Genomic_DNA"/>
</dbReference>
<protein>
    <recommendedName>
        <fullName evidence="6">Sulfatase N-terminal domain-containing protein</fullName>
    </recommendedName>
</protein>
<dbReference type="PANTHER" id="PTHR10342">
    <property type="entry name" value="ARYLSULFATASE"/>
    <property type="match status" value="1"/>
</dbReference>
<accession>A0AA89CAV1</accession>
<dbReference type="GO" id="GO:0046872">
    <property type="term" value="F:metal ion binding"/>
    <property type="evidence" value="ECO:0007669"/>
    <property type="project" value="UniProtKB-KW"/>
</dbReference>